<accession>G2DFZ0</accession>
<evidence type="ECO:0000256" key="2">
    <source>
        <dbReference type="ARBA" id="ARBA00012415"/>
    </source>
</evidence>
<evidence type="ECO:0000313" key="11">
    <source>
        <dbReference type="EMBL" id="EGV50470.1"/>
    </source>
</evidence>
<gene>
    <name evidence="11" type="primary">galU</name>
    <name evidence="11" type="ORF">Rifp1Sym_da00130</name>
</gene>
<dbReference type="SUPFAM" id="SSF53448">
    <property type="entry name" value="Nucleotide-diphospho-sugar transferases"/>
    <property type="match status" value="1"/>
</dbReference>
<dbReference type="InterPro" id="IPR005835">
    <property type="entry name" value="NTP_transferase_dom"/>
</dbReference>
<dbReference type="AlphaFoldDB" id="G2DFZ0"/>
<dbReference type="Pfam" id="PF00483">
    <property type="entry name" value="NTP_transferase"/>
    <property type="match status" value="1"/>
</dbReference>
<feature type="compositionally biased region" description="Polar residues" evidence="9">
    <location>
        <begin position="9"/>
        <end position="20"/>
    </location>
</feature>
<feature type="compositionally biased region" description="Basic residues" evidence="9">
    <location>
        <begin position="24"/>
        <end position="34"/>
    </location>
</feature>
<evidence type="ECO:0000256" key="3">
    <source>
        <dbReference type="ARBA" id="ARBA00019048"/>
    </source>
</evidence>
<dbReference type="Gene3D" id="3.90.550.10">
    <property type="entry name" value="Spore Coat Polysaccharide Biosynthesis Protein SpsA, Chain A"/>
    <property type="match status" value="1"/>
</dbReference>
<comment type="function">
    <text evidence="6">May play a role in stationary phase survival.</text>
</comment>
<dbReference type="Proteomes" id="UP000004491">
    <property type="component" value="Unassembled WGS sequence"/>
</dbReference>
<evidence type="ECO:0000256" key="4">
    <source>
        <dbReference type="ARBA" id="ARBA00022679"/>
    </source>
</evidence>
<evidence type="ECO:0000256" key="5">
    <source>
        <dbReference type="ARBA" id="ARBA00022695"/>
    </source>
</evidence>
<keyword evidence="12" id="KW-1185">Reference proteome</keyword>
<evidence type="ECO:0000256" key="6">
    <source>
        <dbReference type="ARBA" id="ARBA00037294"/>
    </source>
</evidence>
<evidence type="ECO:0000256" key="9">
    <source>
        <dbReference type="SAM" id="MobiDB-lite"/>
    </source>
</evidence>
<name>G2DFZ0_9GAMM</name>
<protein>
    <recommendedName>
        <fullName evidence="3 8">UTP--glucose-1-phosphate uridylyltransferase</fullName>
        <ecNumber evidence="2 8">2.7.7.9</ecNumber>
    </recommendedName>
    <alternativeName>
        <fullName evidence="8">UDP-glucose pyrophosphorylase</fullName>
    </alternativeName>
</protein>
<comment type="caution">
    <text evidence="11">The sequence shown here is derived from an EMBL/GenBank/DDBJ whole genome shotgun (WGS) entry which is preliminary data.</text>
</comment>
<organism evidence="11 12">
    <name type="scientific">endosymbiont of Riftia pachyptila</name>
    <name type="common">vent Ph05</name>
    <dbReference type="NCBI Taxonomy" id="1048808"/>
    <lineage>
        <taxon>Bacteria</taxon>
        <taxon>Pseudomonadati</taxon>
        <taxon>Pseudomonadota</taxon>
        <taxon>Gammaproteobacteria</taxon>
        <taxon>sulfur-oxidizing symbionts</taxon>
    </lineage>
</organism>
<feature type="region of interest" description="Disordered" evidence="9">
    <location>
        <begin position="1"/>
        <end position="34"/>
    </location>
</feature>
<comment type="similarity">
    <text evidence="1 8">Belongs to the UDPGP type 2 family.</text>
</comment>
<dbReference type="CDD" id="cd02541">
    <property type="entry name" value="UGPase_prokaryotic"/>
    <property type="match status" value="1"/>
</dbReference>
<proteinExistence type="inferred from homology"/>
<dbReference type="PATRIC" id="fig|1048808.3.peg.2563"/>
<sequence length="326" mass="35592">MIDTPVGRSYSQAGFGSSSELSKKSTKHQGLRMSKKIRKAVFPAAGMGTRFIPATKANPKEMLPIVDKPLIQYAAEEAEEAGVDNLVFIIGRQKRAIPDHFDKNYELESELEAAGKHKLLKIVQNVLPSNVSCIYLRQAEALGLGHAVLCAKPVVGDEPFAVTLADDLIKGDGGKGALAQMAEVYEKYQCSVILVEEVPPEETNKYGIVEIAEDDGETAIITSIVEKPNPEDAPSNLAVVGRYILTPRIFELLEKTKRGAGGEIQLTDAIAELLKYEKVRAYRVKGKRYDCGSKEGYMEATVEYGLAHSEIGADFAEYLKKIAADL</sequence>
<keyword evidence="4 8" id="KW-0808">Transferase</keyword>
<evidence type="ECO:0000256" key="1">
    <source>
        <dbReference type="ARBA" id="ARBA00006890"/>
    </source>
</evidence>
<comment type="catalytic activity">
    <reaction evidence="7 8">
        <text>alpha-D-glucose 1-phosphate + UTP + H(+) = UDP-alpha-D-glucose + diphosphate</text>
        <dbReference type="Rhea" id="RHEA:19889"/>
        <dbReference type="ChEBI" id="CHEBI:15378"/>
        <dbReference type="ChEBI" id="CHEBI:33019"/>
        <dbReference type="ChEBI" id="CHEBI:46398"/>
        <dbReference type="ChEBI" id="CHEBI:58601"/>
        <dbReference type="ChEBI" id="CHEBI:58885"/>
        <dbReference type="EC" id="2.7.7.9"/>
    </reaction>
</comment>
<dbReference type="PANTHER" id="PTHR43197:SF1">
    <property type="entry name" value="UTP--GLUCOSE-1-PHOSPHATE URIDYLYLTRANSFERASE"/>
    <property type="match status" value="1"/>
</dbReference>
<dbReference type="PANTHER" id="PTHR43197">
    <property type="entry name" value="UTP--GLUCOSE-1-PHOSPHATE URIDYLYLTRANSFERASE"/>
    <property type="match status" value="1"/>
</dbReference>
<dbReference type="NCBIfam" id="TIGR01099">
    <property type="entry name" value="galU"/>
    <property type="match status" value="1"/>
</dbReference>
<dbReference type="GO" id="GO:0003983">
    <property type="term" value="F:UTP:glucose-1-phosphate uridylyltransferase activity"/>
    <property type="evidence" value="ECO:0007669"/>
    <property type="project" value="UniProtKB-EC"/>
</dbReference>
<evidence type="ECO:0000313" key="12">
    <source>
        <dbReference type="Proteomes" id="UP000004491"/>
    </source>
</evidence>
<dbReference type="GO" id="GO:0006011">
    <property type="term" value="P:UDP-alpha-D-glucose metabolic process"/>
    <property type="evidence" value="ECO:0007669"/>
    <property type="project" value="InterPro"/>
</dbReference>
<dbReference type="InterPro" id="IPR029044">
    <property type="entry name" value="Nucleotide-diphossugar_trans"/>
</dbReference>
<dbReference type="EC" id="2.7.7.9" evidence="2 8"/>
<keyword evidence="5 8" id="KW-0548">Nucleotidyltransferase</keyword>
<evidence type="ECO:0000259" key="10">
    <source>
        <dbReference type="Pfam" id="PF00483"/>
    </source>
</evidence>
<dbReference type="InterPro" id="IPR005771">
    <property type="entry name" value="GalU_uridylyltTrfase_bac/arc"/>
</dbReference>
<reference evidence="11" key="1">
    <citation type="journal article" date="2011" name="ISME J.">
        <title>The endosymbionts of the deep-sea tubeworms Riftia pachyptila and Tevnia jerichonana share an identical physiology as revealed by proteogenomic analyses.</title>
        <authorList>
            <person name="Gardebrecht A."/>
            <person name="Markert S."/>
            <person name="Felbeck H."/>
            <person name="Thuermer A."/>
            <person name="Albrecht D."/>
            <person name="Wollherr A."/>
            <person name="Kabisch J."/>
            <person name="Lehmann R."/>
            <person name="Daniel R."/>
            <person name="Liesegang H."/>
            <person name="Hecker M."/>
            <person name="Sievert S.M."/>
            <person name="Schweder T."/>
        </authorList>
    </citation>
    <scope>NUCLEOTIDE SEQUENCE [LARGE SCALE GENOMIC DNA]</scope>
</reference>
<feature type="domain" description="Nucleotidyl transferase" evidence="10">
    <location>
        <begin position="42"/>
        <end position="303"/>
    </location>
</feature>
<evidence type="ECO:0000256" key="7">
    <source>
        <dbReference type="ARBA" id="ARBA00048128"/>
    </source>
</evidence>
<dbReference type="EMBL" id="AFOC01000080">
    <property type="protein sequence ID" value="EGV50470.1"/>
    <property type="molecule type" value="Genomic_DNA"/>
</dbReference>
<evidence type="ECO:0000256" key="8">
    <source>
        <dbReference type="RuleBase" id="RU361259"/>
    </source>
</evidence>